<evidence type="ECO:0000313" key="2">
    <source>
        <dbReference type="EMBL" id="VFT77918.1"/>
    </source>
</evidence>
<protein>
    <submittedName>
        <fullName evidence="2">Aste57867_693 protein</fullName>
    </submittedName>
</protein>
<accession>A0A485K4A3</accession>
<evidence type="ECO:0000313" key="1">
    <source>
        <dbReference type="EMBL" id="KAF0719937.1"/>
    </source>
</evidence>
<dbReference type="AlphaFoldDB" id="A0A485K4A3"/>
<dbReference type="OrthoDB" id="1600564at2759"/>
<organism evidence="2 3">
    <name type="scientific">Aphanomyces stellatus</name>
    <dbReference type="NCBI Taxonomy" id="120398"/>
    <lineage>
        <taxon>Eukaryota</taxon>
        <taxon>Sar</taxon>
        <taxon>Stramenopiles</taxon>
        <taxon>Oomycota</taxon>
        <taxon>Saprolegniomycetes</taxon>
        <taxon>Saprolegniales</taxon>
        <taxon>Verrucalvaceae</taxon>
        <taxon>Aphanomyces</taxon>
    </lineage>
</organism>
<dbReference type="Proteomes" id="UP000332933">
    <property type="component" value="Unassembled WGS sequence"/>
</dbReference>
<evidence type="ECO:0000313" key="3">
    <source>
        <dbReference type="Proteomes" id="UP000332933"/>
    </source>
</evidence>
<dbReference type="EMBL" id="CAADRA010000040">
    <property type="protein sequence ID" value="VFT77918.1"/>
    <property type="molecule type" value="Genomic_DNA"/>
</dbReference>
<dbReference type="EMBL" id="VJMH01000040">
    <property type="protein sequence ID" value="KAF0719937.1"/>
    <property type="molecule type" value="Genomic_DNA"/>
</dbReference>
<sequence length="123" mass="13493">MAQSFPPMPTTRVASAMVPPTLSTSPGGSIWRTIAPGWFQGFVPGLDKQVARYLATPEPMDKHEIFFNKSGIKFADTQMASWETSVAGGAKHILALVPPPRFVFALEYGTKMYMNAVAFKLKQ</sequence>
<gene>
    <name evidence="2" type="primary">Aste57867_693</name>
    <name evidence="1" type="ORF">As57867_000692</name>
    <name evidence="2" type="ORF">ASTE57867_693</name>
</gene>
<proteinExistence type="predicted"/>
<name>A0A485K4A3_9STRA</name>
<keyword evidence="3" id="KW-1185">Reference proteome</keyword>
<reference evidence="2 3" key="1">
    <citation type="submission" date="2019-03" db="EMBL/GenBank/DDBJ databases">
        <authorList>
            <person name="Gaulin E."/>
            <person name="Dumas B."/>
        </authorList>
    </citation>
    <scope>NUCLEOTIDE SEQUENCE [LARGE SCALE GENOMIC DNA]</scope>
    <source>
        <strain evidence="2">CBS 568.67</strain>
    </source>
</reference>
<reference evidence="1" key="2">
    <citation type="submission" date="2019-06" db="EMBL/GenBank/DDBJ databases">
        <title>Genomics analysis of Aphanomyces spp. identifies a new class of oomycete effector associated with host adaptation.</title>
        <authorList>
            <person name="Gaulin E."/>
        </authorList>
    </citation>
    <scope>NUCLEOTIDE SEQUENCE</scope>
    <source>
        <strain evidence="1">CBS 578.67</strain>
    </source>
</reference>